<name>A0A3D9Q3U5_9BACL</name>
<dbReference type="OrthoDB" id="9794577at2"/>
<dbReference type="SUPFAM" id="SSF52540">
    <property type="entry name" value="P-loop containing nucleoside triphosphate hydrolases"/>
    <property type="match status" value="1"/>
</dbReference>
<dbReference type="RefSeq" id="WP_116192345.1">
    <property type="nucleotide sequence ID" value="NZ_QTTN01000053.1"/>
</dbReference>
<dbReference type="InterPro" id="IPR025669">
    <property type="entry name" value="AAA_dom"/>
</dbReference>
<keyword evidence="3" id="KW-0808">Transferase</keyword>
<keyword evidence="7" id="KW-0829">Tyrosine-protein kinase</keyword>
<sequence>MWPLTSKKSNNNNSSPILEACWKIRTRVDHIMADESCRMLTVTSTGKAEGKTTVAVNLARSYAQKNKKVLLIDANLRKPALHKVFGLSNSNGLTNILRDRFEKSEIIRYTMIPNLFLISSGPNVVDPIELLTSNQIANLLEKLKEEYDVIIVDTPPAMEWSDAQIVASMSDGALLVIKDDKVRMDQALKLKVMMEQVNARIVGAVLNNVSRRRLAN</sequence>
<evidence type="ECO:0000313" key="10">
    <source>
        <dbReference type="EMBL" id="REE57511.1"/>
    </source>
</evidence>
<evidence type="ECO:0000256" key="3">
    <source>
        <dbReference type="ARBA" id="ARBA00022679"/>
    </source>
</evidence>
<accession>A0A3D9Q3U5</accession>
<dbReference type="GO" id="GO:0005524">
    <property type="term" value="F:ATP binding"/>
    <property type="evidence" value="ECO:0007669"/>
    <property type="project" value="UniProtKB-KW"/>
</dbReference>
<dbReference type="AlphaFoldDB" id="A0A3D9Q3U5"/>
<organism evidence="10 11">
    <name type="scientific">Paenibacillus taihuensis</name>
    <dbReference type="NCBI Taxonomy" id="1156355"/>
    <lineage>
        <taxon>Bacteria</taxon>
        <taxon>Bacillati</taxon>
        <taxon>Bacillota</taxon>
        <taxon>Bacilli</taxon>
        <taxon>Bacillales</taxon>
        <taxon>Paenibacillaceae</taxon>
        <taxon>Paenibacillus</taxon>
    </lineage>
</organism>
<dbReference type="Proteomes" id="UP000256304">
    <property type="component" value="Unassembled WGS sequence"/>
</dbReference>
<evidence type="ECO:0000256" key="5">
    <source>
        <dbReference type="ARBA" id="ARBA00022777"/>
    </source>
</evidence>
<proteinExistence type="inferred from homology"/>
<evidence type="ECO:0000256" key="6">
    <source>
        <dbReference type="ARBA" id="ARBA00022840"/>
    </source>
</evidence>
<keyword evidence="6" id="KW-0067">ATP-binding</keyword>
<keyword evidence="4" id="KW-0547">Nucleotide-binding</keyword>
<dbReference type="EMBL" id="QTTN01000053">
    <property type="protein sequence ID" value="REE57511.1"/>
    <property type="molecule type" value="Genomic_DNA"/>
</dbReference>
<dbReference type="PANTHER" id="PTHR32309">
    <property type="entry name" value="TYROSINE-PROTEIN KINASE"/>
    <property type="match status" value="1"/>
</dbReference>
<keyword evidence="11" id="KW-1185">Reference proteome</keyword>
<reference evidence="10 11" key="1">
    <citation type="submission" date="2018-08" db="EMBL/GenBank/DDBJ databases">
        <title>Genomic Encyclopedia of Type Strains, Phase III (KMG-III): the genomes of soil and plant-associated and newly described type strains.</title>
        <authorList>
            <person name="Whitman W."/>
        </authorList>
    </citation>
    <scope>NUCLEOTIDE SEQUENCE [LARGE SCALE GENOMIC DNA]</scope>
    <source>
        <strain evidence="10 11">CGMCC 1.10966</strain>
    </source>
</reference>
<dbReference type="InterPro" id="IPR005702">
    <property type="entry name" value="Wzc-like_C"/>
</dbReference>
<feature type="domain" description="AAA" evidence="9">
    <location>
        <begin position="50"/>
        <end position="190"/>
    </location>
</feature>
<comment type="similarity">
    <text evidence="1">Belongs to the CpsD/CapB family.</text>
</comment>
<evidence type="ECO:0000256" key="7">
    <source>
        <dbReference type="ARBA" id="ARBA00023137"/>
    </source>
</evidence>
<dbReference type="PANTHER" id="PTHR32309:SF13">
    <property type="entry name" value="FERRIC ENTEROBACTIN TRANSPORT PROTEIN FEPE"/>
    <property type="match status" value="1"/>
</dbReference>
<dbReference type="InterPro" id="IPR050445">
    <property type="entry name" value="Bact_polysacc_biosynth/exp"/>
</dbReference>
<dbReference type="GO" id="GO:0004715">
    <property type="term" value="F:non-membrane spanning protein tyrosine kinase activity"/>
    <property type="evidence" value="ECO:0007669"/>
    <property type="project" value="UniProtKB-EC"/>
</dbReference>
<dbReference type="Gene3D" id="3.40.50.300">
    <property type="entry name" value="P-loop containing nucleotide triphosphate hydrolases"/>
    <property type="match status" value="1"/>
</dbReference>
<evidence type="ECO:0000313" key="11">
    <source>
        <dbReference type="Proteomes" id="UP000256304"/>
    </source>
</evidence>
<dbReference type="EC" id="2.7.10.2" evidence="2"/>
<evidence type="ECO:0000256" key="1">
    <source>
        <dbReference type="ARBA" id="ARBA00007316"/>
    </source>
</evidence>
<protein>
    <recommendedName>
        <fullName evidence="2">non-specific protein-tyrosine kinase</fullName>
        <ecNumber evidence="2">2.7.10.2</ecNumber>
    </recommendedName>
</protein>
<evidence type="ECO:0000256" key="2">
    <source>
        <dbReference type="ARBA" id="ARBA00011903"/>
    </source>
</evidence>
<evidence type="ECO:0000259" key="9">
    <source>
        <dbReference type="Pfam" id="PF13614"/>
    </source>
</evidence>
<comment type="catalytic activity">
    <reaction evidence="8">
        <text>L-tyrosyl-[protein] + ATP = O-phospho-L-tyrosyl-[protein] + ADP + H(+)</text>
        <dbReference type="Rhea" id="RHEA:10596"/>
        <dbReference type="Rhea" id="RHEA-COMP:10136"/>
        <dbReference type="Rhea" id="RHEA-COMP:20101"/>
        <dbReference type="ChEBI" id="CHEBI:15378"/>
        <dbReference type="ChEBI" id="CHEBI:30616"/>
        <dbReference type="ChEBI" id="CHEBI:46858"/>
        <dbReference type="ChEBI" id="CHEBI:61978"/>
        <dbReference type="ChEBI" id="CHEBI:456216"/>
        <dbReference type="EC" id="2.7.10.2"/>
    </reaction>
</comment>
<evidence type="ECO:0000256" key="4">
    <source>
        <dbReference type="ARBA" id="ARBA00022741"/>
    </source>
</evidence>
<dbReference type="Pfam" id="PF13614">
    <property type="entry name" value="AAA_31"/>
    <property type="match status" value="1"/>
</dbReference>
<dbReference type="GO" id="GO:0005886">
    <property type="term" value="C:plasma membrane"/>
    <property type="evidence" value="ECO:0007669"/>
    <property type="project" value="TreeGrafter"/>
</dbReference>
<comment type="caution">
    <text evidence="10">The sequence shown here is derived from an EMBL/GenBank/DDBJ whole genome shotgun (WGS) entry which is preliminary data.</text>
</comment>
<dbReference type="NCBIfam" id="TIGR01007">
    <property type="entry name" value="eps_fam"/>
    <property type="match status" value="1"/>
</dbReference>
<dbReference type="CDD" id="cd05387">
    <property type="entry name" value="BY-kinase"/>
    <property type="match status" value="1"/>
</dbReference>
<evidence type="ECO:0000256" key="8">
    <source>
        <dbReference type="ARBA" id="ARBA00051245"/>
    </source>
</evidence>
<dbReference type="InterPro" id="IPR027417">
    <property type="entry name" value="P-loop_NTPase"/>
</dbReference>
<gene>
    <name evidence="10" type="ORF">A8990_15320</name>
</gene>
<keyword evidence="5" id="KW-0418">Kinase</keyword>